<dbReference type="EMBL" id="MU007018">
    <property type="protein sequence ID" value="KAF2434073.1"/>
    <property type="molecule type" value="Genomic_DNA"/>
</dbReference>
<evidence type="ECO:0000313" key="2">
    <source>
        <dbReference type="EMBL" id="KAF2434073.1"/>
    </source>
</evidence>
<dbReference type="Gene3D" id="3.90.1200.10">
    <property type="match status" value="1"/>
</dbReference>
<dbReference type="SUPFAM" id="SSF56112">
    <property type="entry name" value="Protein kinase-like (PK-like)"/>
    <property type="match status" value="1"/>
</dbReference>
<dbReference type="PANTHER" id="PTHR21310">
    <property type="entry name" value="AMINOGLYCOSIDE PHOSPHOTRANSFERASE-RELATED-RELATED"/>
    <property type="match status" value="1"/>
</dbReference>
<dbReference type="Pfam" id="PF01636">
    <property type="entry name" value="APH"/>
    <property type="match status" value="1"/>
</dbReference>
<protein>
    <submittedName>
        <fullName evidence="2">Kinase-like protein</fullName>
    </submittedName>
</protein>
<organism evidence="2 3">
    <name type="scientific">Tothia fuscella</name>
    <dbReference type="NCBI Taxonomy" id="1048955"/>
    <lineage>
        <taxon>Eukaryota</taxon>
        <taxon>Fungi</taxon>
        <taxon>Dikarya</taxon>
        <taxon>Ascomycota</taxon>
        <taxon>Pezizomycotina</taxon>
        <taxon>Dothideomycetes</taxon>
        <taxon>Pleosporomycetidae</taxon>
        <taxon>Venturiales</taxon>
        <taxon>Cylindrosympodiaceae</taxon>
        <taxon>Tothia</taxon>
    </lineage>
</organism>
<dbReference type="PANTHER" id="PTHR21310:SF58">
    <property type="entry name" value="AMINOGLYCOSIDE PHOSPHOTRANSFERASE DOMAIN-CONTAINING PROTEIN"/>
    <property type="match status" value="1"/>
</dbReference>
<dbReference type="InterPro" id="IPR011009">
    <property type="entry name" value="Kinase-like_dom_sf"/>
</dbReference>
<evidence type="ECO:0000313" key="3">
    <source>
        <dbReference type="Proteomes" id="UP000800235"/>
    </source>
</evidence>
<dbReference type="OrthoDB" id="2906425at2759"/>
<sequence length="287" mass="32532">MKGVFSALRKKRASNAIVDSDYVTTKLPRITRELLDTCERIGPNDSHIYRLNATTVVKVGDHVRLAEAHAMRYVRKNTSIPLPEVLDAYLLDDQEGVSAPHTCIVMTFVEGKTLDEEWPTYTDVEKANITSELKSYIAEMRTLRSSQIASVDGTYCNDQFFSDELGSYGPFESESAFKAGLAAALRAKGDNSWTEMIIKFIQSLPDGEVLLTHNDIAPRNILVKNAKVVAILDWENSGFYPEYWEYVKAMYWPDWQSPWITEGVVDSILNPYITELALLLHAREIIW</sequence>
<dbReference type="InterPro" id="IPR002575">
    <property type="entry name" value="Aminoglycoside_PTrfase"/>
</dbReference>
<accession>A0A9P4NZF4</accession>
<keyword evidence="3" id="KW-1185">Reference proteome</keyword>
<proteinExistence type="predicted"/>
<dbReference type="InterPro" id="IPR051678">
    <property type="entry name" value="AGP_Transferase"/>
</dbReference>
<dbReference type="Proteomes" id="UP000800235">
    <property type="component" value="Unassembled WGS sequence"/>
</dbReference>
<reference evidence="2" key="1">
    <citation type="journal article" date="2020" name="Stud. Mycol.">
        <title>101 Dothideomycetes genomes: a test case for predicting lifestyles and emergence of pathogens.</title>
        <authorList>
            <person name="Haridas S."/>
            <person name="Albert R."/>
            <person name="Binder M."/>
            <person name="Bloem J."/>
            <person name="Labutti K."/>
            <person name="Salamov A."/>
            <person name="Andreopoulos B."/>
            <person name="Baker S."/>
            <person name="Barry K."/>
            <person name="Bills G."/>
            <person name="Bluhm B."/>
            <person name="Cannon C."/>
            <person name="Castanera R."/>
            <person name="Culley D."/>
            <person name="Daum C."/>
            <person name="Ezra D."/>
            <person name="Gonzalez J."/>
            <person name="Henrissat B."/>
            <person name="Kuo A."/>
            <person name="Liang C."/>
            <person name="Lipzen A."/>
            <person name="Lutzoni F."/>
            <person name="Magnuson J."/>
            <person name="Mondo S."/>
            <person name="Nolan M."/>
            <person name="Ohm R."/>
            <person name="Pangilinan J."/>
            <person name="Park H.-J."/>
            <person name="Ramirez L."/>
            <person name="Alfaro M."/>
            <person name="Sun H."/>
            <person name="Tritt A."/>
            <person name="Yoshinaga Y."/>
            <person name="Zwiers L.-H."/>
            <person name="Turgeon B."/>
            <person name="Goodwin S."/>
            <person name="Spatafora J."/>
            <person name="Crous P."/>
            <person name="Grigoriev I."/>
        </authorList>
    </citation>
    <scope>NUCLEOTIDE SEQUENCE</scope>
    <source>
        <strain evidence="2">CBS 130266</strain>
    </source>
</reference>
<dbReference type="CDD" id="cd05120">
    <property type="entry name" value="APH_ChoK_like"/>
    <property type="match status" value="1"/>
</dbReference>
<keyword evidence="2" id="KW-0418">Kinase</keyword>
<dbReference type="GO" id="GO:0016301">
    <property type="term" value="F:kinase activity"/>
    <property type="evidence" value="ECO:0007669"/>
    <property type="project" value="UniProtKB-KW"/>
</dbReference>
<name>A0A9P4NZF4_9PEZI</name>
<gene>
    <name evidence="2" type="ORF">EJ08DRAFT_694098</name>
</gene>
<feature type="domain" description="Aminoglycoside phosphotransferase" evidence="1">
    <location>
        <begin position="64"/>
        <end position="258"/>
    </location>
</feature>
<keyword evidence="2" id="KW-0808">Transferase</keyword>
<dbReference type="AlphaFoldDB" id="A0A9P4NZF4"/>
<comment type="caution">
    <text evidence="2">The sequence shown here is derived from an EMBL/GenBank/DDBJ whole genome shotgun (WGS) entry which is preliminary data.</text>
</comment>
<evidence type="ECO:0000259" key="1">
    <source>
        <dbReference type="Pfam" id="PF01636"/>
    </source>
</evidence>